<dbReference type="Proteomes" id="UP000735302">
    <property type="component" value="Unassembled WGS sequence"/>
</dbReference>
<proteinExistence type="predicted"/>
<gene>
    <name evidence="1" type="ORF">PoB_001724000</name>
</gene>
<dbReference type="EMBL" id="BLXT01002056">
    <property type="protein sequence ID" value="GFN90734.1"/>
    <property type="molecule type" value="Genomic_DNA"/>
</dbReference>
<comment type="caution">
    <text evidence="1">The sequence shown here is derived from an EMBL/GenBank/DDBJ whole genome shotgun (WGS) entry which is preliminary data.</text>
</comment>
<sequence length="183" mass="21622">MAKGLTRVNRCCKVLPQSEAEIPFEVCVEEYKCGKVRLMPMLKDSEDQQIDILSPSQELAENGKLTRQLTRKRGPENERGNWSHSGWKERTRIKGSKMAVKNRRQGHQHLIRRWNQILTWKCRWHGYSEEELTRRVHEWEFSADVPEWNKHPKVIEDSGMRPDNHALLEKSSWSNLQYDTGLE</sequence>
<evidence type="ECO:0000313" key="2">
    <source>
        <dbReference type="Proteomes" id="UP000735302"/>
    </source>
</evidence>
<organism evidence="1 2">
    <name type="scientific">Plakobranchus ocellatus</name>
    <dbReference type="NCBI Taxonomy" id="259542"/>
    <lineage>
        <taxon>Eukaryota</taxon>
        <taxon>Metazoa</taxon>
        <taxon>Spiralia</taxon>
        <taxon>Lophotrochozoa</taxon>
        <taxon>Mollusca</taxon>
        <taxon>Gastropoda</taxon>
        <taxon>Heterobranchia</taxon>
        <taxon>Euthyneura</taxon>
        <taxon>Panpulmonata</taxon>
        <taxon>Sacoglossa</taxon>
        <taxon>Placobranchoidea</taxon>
        <taxon>Plakobranchidae</taxon>
        <taxon>Plakobranchus</taxon>
    </lineage>
</organism>
<evidence type="ECO:0000313" key="1">
    <source>
        <dbReference type="EMBL" id="GFN90734.1"/>
    </source>
</evidence>
<keyword evidence="2" id="KW-1185">Reference proteome</keyword>
<accession>A0AAV3Z6I1</accession>
<name>A0AAV3Z6I1_9GAST</name>
<reference evidence="1 2" key="1">
    <citation type="journal article" date="2021" name="Elife">
        <title>Chloroplast acquisition without the gene transfer in kleptoplastic sea slugs, Plakobranchus ocellatus.</title>
        <authorList>
            <person name="Maeda T."/>
            <person name="Takahashi S."/>
            <person name="Yoshida T."/>
            <person name="Shimamura S."/>
            <person name="Takaki Y."/>
            <person name="Nagai Y."/>
            <person name="Toyoda A."/>
            <person name="Suzuki Y."/>
            <person name="Arimoto A."/>
            <person name="Ishii H."/>
            <person name="Satoh N."/>
            <person name="Nishiyama T."/>
            <person name="Hasebe M."/>
            <person name="Maruyama T."/>
            <person name="Minagawa J."/>
            <person name="Obokata J."/>
            <person name="Shigenobu S."/>
        </authorList>
    </citation>
    <scope>NUCLEOTIDE SEQUENCE [LARGE SCALE GENOMIC DNA]</scope>
</reference>
<protein>
    <submittedName>
        <fullName evidence="1">Uncharacterized protein</fullName>
    </submittedName>
</protein>
<dbReference type="AlphaFoldDB" id="A0AAV3Z6I1"/>